<gene>
    <name evidence="1" type="ORF">DJ70_03730</name>
</gene>
<dbReference type="EMBL" id="NHPJ01000042">
    <property type="protein sequence ID" value="OYR58238.1"/>
    <property type="molecule type" value="Genomic_DNA"/>
</dbReference>
<dbReference type="PROSITE" id="PS51257">
    <property type="entry name" value="PROKAR_LIPOPROTEIN"/>
    <property type="match status" value="1"/>
</dbReference>
<proteinExistence type="predicted"/>
<evidence type="ECO:0000313" key="1">
    <source>
        <dbReference type="EMBL" id="OYR58238.1"/>
    </source>
</evidence>
<name>A0A256INT7_9EURY</name>
<comment type="caution">
    <text evidence="1">The sequence shown here is derived from an EMBL/GenBank/DDBJ whole genome shotgun (WGS) entry which is preliminary data.</text>
</comment>
<sequence>MDRRRLLAALATGATAGLAGCGYAYGGGDVRDREVAGGSAVFMAGWSAHALAGDRIAFAESGESPFEGDRTALDVIDRDADAVGTFRH</sequence>
<reference evidence="1 2" key="1">
    <citation type="journal article" date="2014" name="Front. Microbiol.">
        <title>Population and genomic analysis of the genus Halorubrum.</title>
        <authorList>
            <person name="Fullmer M.S."/>
            <person name="Soucy S.M."/>
            <person name="Swithers K.S."/>
            <person name="Makkay A.M."/>
            <person name="Wheeler R."/>
            <person name="Ventosa A."/>
            <person name="Gogarten J.P."/>
            <person name="Papke R.T."/>
        </authorList>
    </citation>
    <scope>NUCLEOTIDE SEQUENCE [LARGE SCALE GENOMIC DNA]</scope>
    <source>
        <strain evidence="1 2">Cb34</strain>
    </source>
</reference>
<feature type="non-terminal residue" evidence="1">
    <location>
        <position position="88"/>
    </location>
</feature>
<evidence type="ECO:0000313" key="2">
    <source>
        <dbReference type="Proteomes" id="UP000216308"/>
    </source>
</evidence>
<dbReference type="Proteomes" id="UP000216308">
    <property type="component" value="Unassembled WGS sequence"/>
</dbReference>
<accession>A0A256INT7</accession>
<organism evidence="1 2">
    <name type="scientific">Halorubrum halodurans</name>
    <dbReference type="NCBI Taxonomy" id="1383851"/>
    <lineage>
        <taxon>Archaea</taxon>
        <taxon>Methanobacteriati</taxon>
        <taxon>Methanobacteriota</taxon>
        <taxon>Stenosarchaea group</taxon>
        <taxon>Halobacteria</taxon>
        <taxon>Halobacteriales</taxon>
        <taxon>Haloferacaceae</taxon>
        <taxon>Halorubrum</taxon>
    </lineage>
</organism>
<dbReference type="AlphaFoldDB" id="A0A256INT7"/>
<keyword evidence="2" id="KW-1185">Reference proteome</keyword>
<protein>
    <submittedName>
        <fullName evidence="1">Uncharacterized protein</fullName>
    </submittedName>
</protein>